<keyword evidence="6 8" id="KW-1133">Transmembrane helix</keyword>
<dbReference type="GO" id="GO:0015920">
    <property type="term" value="P:lipopolysaccharide transport"/>
    <property type="evidence" value="ECO:0007669"/>
    <property type="project" value="TreeGrafter"/>
</dbReference>
<accession>A0A0A2C6D8</accession>
<feature type="domain" description="ABC-2 type transporter transmembrane" evidence="9">
    <location>
        <begin position="30"/>
        <end position="212"/>
    </location>
</feature>
<dbReference type="EMBL" id="JNAX01000004">
    <property type="protein sequence ID" value="KGG21898.1"/>
    <property type="molecule type" value="Genomic_DNA"/>
</dbReference>
<evidence type="ECO:0000256" key="1">
    <source>
        <dbReference type="ARBA" id="ARBA00004651"/>
    </source>
</evidence>
<feature type="transmembrane region" description="Helical" evidence="8">
    <location>
        <begin position="64"/>
        <end position="90"/>
    </location>
</feature>
<feature type="transmembrane region" description="Helical" evidence="8">
    <location>
        <begin position="111"/>
        <end position="132"/>
    </location>
</feature>
<evidence type="ECO:0000256" key="8">
    <source>
        <dbReference type="SAM" id="Phobius"/>
    </source>
</evidence>
<protein>
    <submittedName>
        <fullName evidence="10">ABC-type polysaccharide/polyol phosphate export system</fullName>
    </submittedName>
</protein>
<comment type="caution">
    <text evidence="10">The sequence shown here is derived from an EMBL/GenBank/DDBJ whole genome shotgun (WGS) entry which is preliminary data.</text>
</comment>
<reference evidence="11" key="1">
    <citation type="journal article" date="2014" name="Sci. Data">
        <title>Genomes of diverse isolates of the marine cyanobacterium Prochlorococcus.</title>
        <authorList>
            <person name="Biller S."/>
            <person name="Berube P."/>
            <person name="Thompson J."/>
            <person name="Kelly L."/>
            <person name="Roggensack S."/>
            <person name="Awad L."/>
            <person name="Roache-Johnson K."/>
            <person name="Ding H."/>
            <person name="Giovannoni S.J."/>
            <person name="Moore L.R."/>
            <person name="Chisholm S.W."/>
        </authorList>
    </citation>
    <scope>NUCLEOTIDE SEQUENCE [LARGE SCALE GENOMIC DNA]</scope>
    <source>
        <strain evidence="11">PAC1</strain>
    </source>
</reference>
<evidence type="ECO:0000256" key="7">
    <source>
        <dbReference type="ARBA" id="ARBA00023136"/>
    </source>
</evidence>
<feature type="transmembrane region" description="Helical" evidence="8">
    <location>
        <begin position="228"/>
        <end position="247"/>
    </location>
</feature>
<sequence length="258" mass="30241">MISDFQYAIRTRRAWWFTATSRTKARFARTILGSFWLGFSNLLTIAALGVVYGTVFSVPNFKEYFIYLGIGLVIWNSISFSIISSPQLFTHNSMNIKNLNIRPIFYTLEEWAFQLQTFFQSFILVLISLSFLNPNIIINSFTSALFPLLNLLLFLYWLPLIICLIGAWFTDFIQLVPIVLQILFLISPILYQKENLGDLQWITEYNIFYKIMAPCREAIIFGTIDYKLMIYLFLLNLIGIILSVYFLKRQERFLPFLT</sequence>
<dbReference type="Pfam" id="PF01061">
    <property type="entry name" value="ABC2_membrane"/>
    <property type="match status" value="1"/>
</dbReference>
<evidence type="ECO:0000256" key="4">
    <source>
        <dbReference type="ARBA" id="ARBA00022475"/>
    </source>
</evidence>
<evidence type="ECO:0000313" key="11">
    <source>
        <dbReference type="Proteomes" id="UP000030392"/>
    </source>
</evidence>
<dbReference type="Proteomes" id="UP000030392">
    <property type="component" value="Unassembled WGS sequence"/>
</dbReference>
<dbReference type="GO" id="GO:0005886">
    <property type="term" value="C:plasma membrane"/>
    <property type="evidence" value="ECO:0007669"/>
    <property type="project" value="UniProtKB-SubCell"/>
</dbReference>
<proteinExistence type="inferred from homology"/>
<evidence type="ECO:0000259" key="9">
    <source>
        <dbReference type="Pfam" id="PF01061"/>
    </source>
</evidence>
<evidence type="ECO:0000256" key="6">
    <source>
        <dbReference type="ARBA" id="ARBA00022989"/>
    </source>
</evidence>
<name>A0A0A2C6D8_PROMR</name>
<feature type="transmembrane region" description="Helical" evidence="8">
    <location>
        <begin position="31"/>
        <end position="52"/>
    </location>
</feature>
<keyword evidence="5 8" id="KW-0812">Transmembrane</keyword>
<dbReference type="PANTHER" id="PTHR30413">
    <property type="entry name" value="INNER MEMBRANE TRANSPORT PERMEASE"/>
    <property type="match status" value="1"/>
</dbReference>
<evidence type="ECO:0000313" key="10">
    <source>
        <dbReference type="EMBL" id="KGG21898.1"/>
    </source>
</evidence>
<dbReference type="InterPro" id="IPR013525">
    <property type="entry name" value="ABC2_TM"/>
</dbReference>
<gene>
    <name evidence="10" type="ORF">EV03_0217</name>
</gene>
<organism evidence="10 11">
    <name type="scientific">Prochlorococcus marinus str. PAC1</name>
    <dbReference type="NCBI Taxonomy" id="59924"/>
    <lineage>
        <taxon>Bacteria</taxon>
        <taxon>Bacillati</taxon>
        <taxon>Cyanobacteriota</taxon>
        <taxon>Cyanophyceae</taxon>
        <taxon>Synechococcales</taxon>
        <taxon>Prochlorococcaceae</taxon>
        <taxon>Prochlorococcus</taxon>
    </lineage>
</organism>
<evidence type="ECO:0000256" key="5">
    <source>
        <dbReference type="ARBA" id="ARBA00022692"/>
    </source>
</evidence>
<keyword evidence="3" id="KW-0813">Transport</keyword>
<feature type="transmembrane region" description="Helical" evidence="8">
    <location>
        <begin position="144"/>
        <end position="165"/>
    </location>
</feature>
<dbReference type="AlphaFoldDB" id="A0A0A2C6D8"/>
<evidence type="ECO:0000256" key="2">
    <source>
        <dbReference type="ARBA" id="ARBA00007783"/>
    </source>
</evidence>
<comment type="similarity">
    <text evidence="2">Belongs to the ABC-2 integral membrane protein family.</text>
</comment>
<comment type="subcellular location">
    <subcellularLocation>
        <location evidence="1">Cell membrane</location>
        <topology evidence="1">Multi-pass membrane protein</topology>
    </subcellularLocation>
</comment>
<keyword evidence="7 8" id="KW-0472">Membrane</keyword>
<keyword evidence="4" id="KW-1003">Cell membrane</keyword>
<dbReference type="PANTHER" id="PTHR30413:SF10">
    <property type="entry name" value="CAPSULE POLYSACCHARIDE EXPORT INNER-MEMBRANE PROTEIN CTRC"/>
    <property type="match status" value="1"/>
</dbReference>
<feature type="transmembrane region" description="Helical" evidence="8">
    <location>
        <begin position="172"/>
        <end position="191"/>
    </location>
</feature>
<evidence type="ECO:0000256" key="3">
    <source>
        <dbReference type="ARBA" id="ARBA00022448"/>
    </source>
</evidence>
<dbReference type="RefSeq" id="WP_241434767.1">
    <property type="nucleotide sequence ID" value="NZ_CP138967.1"/>
</dbReference>
<dbReference type="GO" id="GO:0140359">
    <property type="term" value="F:ABC-type transporter activity"/>
    <property type="evidence" value="ECO:0007669"/>
    <property type="project" value="InterPro"/>
</dbReference>